<evidence type="ECO:0000256" key="7">
    <source>
        <dbReference type="ARBA" id="ARBA00022630"/>
    </source>
</evidence>
<evidence type="ECO:0000256" key="8">
    <source>
        <dbReference type="ARBA" id="ARBA00022827"/>
    </source>
</evidence>
<keyword evidence="10" id="KW-0560">Oxidoreductase</keyword>
<dbReference type="GO" id="GO:0003957">
    <property type="term" value="F:NAD(P)+ transhydrogenase (Si-specific) activity"/>
    <property type="evidence" value="ECO:0007669"/>
    <property type="project" value="UniProtKB-EC"/>
</dbReference>
<evidence type="ECO:0000256" key="10">
    <source>
        <dbReference type="ARBA" id="ARBA00023002"/>
    </source>
</evidence>
<dbReference type="AlphaFoldDB" id="Q01WF2"/>
<evidence type="ECO:0000256" key="12">
    <source>
        <dbReference type="ARBA" id="ARBA00031183"/>
    </source>
</evidence>
<gene>
    <name evidence="16" type="ordered locus">Acid_5058</name>
</gene>
<evidence type="ECO:0000259" key="15">
    <source>
        <dbReference type="Pfam" id="PF07992"/>
    </source>
</evidence>
<keyword evidence="13" id="KW-0547">Nucleotide-binding</keyword>
<evidence type="ECO:0000256" key="4">
    <source>
        <dbReference type="ARBA" id="ARBA00012772"/>
    </source>
</evidence>
<name>Q01WF2_SOLUE</name>
<evidence type="ECO:0000256" key="13">
    <source>
        <dbReference type="PIRSR" id="PIRSR000350-3"/>
    </source>
</evidence>
<comment type="function">
    <text evidence="1">Conversion of NADPH, generated by peripheral catabolic pathways, to NADH, which can enter the respiratory chain for energy generation.</text>
</comment>
<keyword evidence="8 13" id="KW-0274">FAD</keyword>
<dbReference type="PANTHER" id="PTHR22912:SF93">
    <property type="entry name" value="SOLUBLE PYRIDINE NUCLEOTIDE TRANSHYDROGENASE"/>
    <property type="match status" value="1"/>
</dbReference>
<dbReference type="PANTHER" id="PTHR22912">
    <property type="entry name" value="DISULFIDE OXIDOREDUCTASE"/>
    <property type="match status" value="1"/>
</dbReference>
<evidence type="ECO:0000256" key="5">
    <source>
        <dbReference type="ARBA" id="ARBA00016603"/>
    </source>
</evidence>
<feature type="binding site" evidence="13">
    <location>
        <position position="268"/>
    </location>
    <ligand>
        <name>NAD(+)</name>
        <dbReference type="ChEBI" id="CHEBI:57540"/>
    </ligand>
</feature>
<evidence type="ECO:0000256" key="11">
    <source>
        <dbReference type="ARBA" id="ARBA00023027"/>
    </source>
</evidence>
<dbReference type="InParanoid" id="Q01WF2"/>
<comment type="subcellular location">
    <subcellularLocation>
        <location evidence="2">Cytoplasm</location>
    </subcellularLocation>
</comment>
<feature type="binding site" evidence="13">
    <location>
        <position position="51"/>
    </location>
    <ligand>
        <name>FAD</name>
        <dbReference type="ChEBI" id="CHEBI:57692"/>
    </ligand>
</feature>
<dbReference type="SUPFAM" id="SSF51905">
    <property type="entry name" value="FAD/NAD(P)-binding domain"/>
    <property type="match status" value="1"/>
</dbReference>
<dbReference type="eggNOG" id="COG1249">
    <property type="taxonomic scope" value="Bacteria"/>
</dbReference>
<dbReference type="GO" id="GO:0006103">
    <property type="term" value="P:2-oxoglutarate metabolic process"/>
    <property type="evidence" value="ECO:0007669"/>
    <property type="project" value="TreeGrafter"/>
</dbReference>
<dbReference type="PRINTS" id="PR00411">
    <property type="entry name" value="PNDRDTASEI"/>
</dbReference>
<reference evidence="16" key="1">
    <citation type="submission" date="2006-10" db="EMBL/GenBank/DDBJ databases">
        <title>Complete sequence of Solibacter usitatus Ellin6076.</title>
        <authorList>
            <consortium name="US DOE Joint Genome Institute"/>
            <person name="Copeland A."/>
            <person name="Lucas S."/>
            <person name="Lapidus A."/>
            <person name="Barry K."/>
            <person name="Detter J.C."/>
            <person name="Glavina del Rio T."/>
            <person name="Hammon N."/>
            <person name="Israni S."/>
            <person name="Dalin E."/>
            <person name="Tice H."/>
            <person name="Pitluck S."/>
            <person name="Thompson L.S."/>
            <person name="Brettin T."/>
            <person name="Bruce D."/>
            <person name="Han C."/>
            <person name="Tapia R."/>
            <person name="Gilna P."/>
            <person name="Schmutz J."/>
            <person name="Larimer F."/>
            <person name="Land M."/>
            <person name="Hauser L."/>
            <person name="Kyrpides N."/>
            <person name="Mikhailova N."/>
            <person name="Janssen P.H."/>
            <person name="Kuske C.R."/>
            <person name="Richardson P."/>
        </authorList>
    </citation>
    <scope>NUCLEOTIDE SEQUENCE</scope>
    <source>
        <strain evidence="16">Ellin6076</strain>
    </source>
</reference>
<evidence type="ECO:0000313" key="16">
    <source>
        <dbReference type="EMBL" id="ABJ86013.1"/>
    </source>
</evidence>
<feature type="domain" description="FAD/NAD(P)-binding" evidence="15">
    <location>
        <begin position="5"/>
        <end position="323"/>
    </location>
</feature>
<comment type="similarity">
    <text evidence="3">Belongs to the class-I pyridine nucleotide-disulfide oxidoreductase family.</text>
</comment>
<dbReference type="PIRSF" id="PIRSF000350">
    <property type="entry name" value="Mercury_reductase_MerA"/>
    <property type="match status" value="1"/>
</dbReference>
<dbReference type="GO" id="GO:0050660">
    <property type="term" value="F:flavin adenine dinucleotide binding"/>
    <property type="evidence" value="ECO:0007669"/>
    <property type="project" value="TreeGrafter"/>
</dbReference>
<dbReference type="InterPro" id="IPR004099">
    <property type="entry name" value="Pyr_nucl-diS_OxRdtase_dimer"/>
</dbReference>
<dbReference type="InterPro" id="IPR001100">
    <property type="entry name" value="Pyr_nuc-diS_OxRdtase"/>
</dbReference>
<evidence type="ECO:0000259" key="14">
    <source>
        <dbReference type="Pfam" id="PF02852"/>
    </source>
</evidence>
<dbReference type="KEGG" id="sus:Acid_5058"/>
<keyword evidence="11 13" id="KW-0520">NAD</keyword>
<dbReference type="Gene3D" id="3.50.50.60">
    <property type="entry name" value="FAD/NAD(P)-binding domain"/>
    <property type="match status" value="2"/>
</dbReference>
<dbReference type="InterPro" id="IPR036188">
    <property type="entry name" value="FAD/NAD-bd_sf"/>
</dbReference>
<dbReference type="InterPro" id="IPR050151">
    <property type="entry name" value="Class-I_Pyr_Nuc-Dis_Oxidored"/>
</dbReference>
<evidence type="ECO:0000256" key="3">
    <source>
        <dbReference type="ARBA" id="ARBA00007532"/>
    </source>
</evidence>
<accession>Q01WF2</accession>
<keyword evidence="7" id="KW-0285">Flavoprotein</keyword>
<dbReference type="STRING" id="234267.Acid_5058"/>
<comment type="cofactor">
    <cofactor evidence="13">
        <name>FAD</name>
        <dbReference type="ChEBI" id="CHEBI:57692"/>
    </cofactor>
    <text evidence="13">Binds 1 FAD per subunit.</text>
</comment>
<feature type="binding site" evidence="13">
    <location>
        <begin position="181"/>
        <end position="188"/>
    </location>
    <ligand>
        <name>NAD(+)</name>
        <dbReference type="ChEBI" id="CHEBI:57540"/>
    </ligand>
</feature>
<dbReference type="Pfam" id="PF07992">
    <property type="entry name" value="Pyr_redox_2"/>
    <property type="match status" value="1"/>
</dbReference>
<proteinExistence type="inferred from homology"/>
<organism evidence="16">
    <name type="scientific">Solibacter usitatus (strain Ellin6076)</name>
    <dbReference type="NCBI Taxonomy" id="234267"/>
    <lineage>
        <taxon>Bacteria</taxon>
        <taxon>Pseudomonadati</taxon>
        <taxon>Acidobacteriota</taxon>
        <taxon>Terriglobia</taxon>
        <taxon>Bryobacterales</taxon>
        <taxon>Solibacteraceae</taxon>
        <taxon>Candidatus Solibacter</taxon>
    </lineage>
</organism>
<sequence length="468" mass="49722">MTDTYDLIAIGSGPAGESATELAAFFGHRCAVVERARPGGTVTTTGGAPTKTLREAALYFSGLVDGDVYGIKISTPPEVATEVIRKRTWHVCDLLQKVTGENIAKNNVDYIQGAARLEGDGKVMVTGDDGSRRRLRANVLLLATGSRPRRPPNIPFDLAGVCDTDTILQRGRVPKDILIVGGGPVGVEFATIAHALGAKVTLADRGNRLMSMMDGEITECMEELFRTWGIRVLFGSTCNSVVAKDDALEITMSTGERLSPDTVLFAAGRVPNTGDLGLDAAGVAMDARGRIVVDQQFRTSAEGVYAAGDVLGPTLASIAMEQGRVAICHAFGIPFEGIVDPAPVSAVYGMPEVSGAGRTEEECREMGVDYEVGRADLARTPRGAIAGRGGRLKLIFQKEDRRLIGVHCIGDIASEIVGIGQMTIRCGGTIHTIANMSFNTPTYSYAYKYAAFDGLRKLAAQGQTGEYK</sequence>
<dbReference type="InterPro" id="IPR023753">
    <property type="entry name" value="FAD/NAD-binding_dom"/>
</dbReference>
<dbReference type="Pfam" id="PF02852">
    <property type="entry name" value="Pyr_redox_dim"/>
    <property type="match status" value="1"/>
</dbReference>
<dbReference type="OrthoDB" id="9806179at2"/>
<feature type="domain" description="Pyridine nucleotide-disulphide oxidoreductase dimerisation" evidence="14">
    <location>
        <begin position="345"/>
        <end position="450"/>
    </location>
</feature>
<keyword evidence="6" id="KW-0963">Cytoplasm</keyword>
<dbReference type="InterPro" id="IPR016156">
    <property type="entry name" value="FAD/NAD-linked_Rdtase_dimer_sf"/>
</dbReference>
<dbReference type="HOGENOM" id="CLU_016755_0_0_0"/>
<dbReference type="Gene3D" id="3.30.390.30">
    <property type="match status" value="1"/>
</dbReference>
<dbReference type="SUPFAM" id="SSF55424">
    <property type="entry name" value="FAD/NAD-linked reductases, dimerisation (C-terminal) domain"/>
    <property type="match status" value="1"/>
</dbReference>
<protein>
    <recommendedName>
        <fullName evidence="5">Soluble pyridine nucleotide transhydrogenase</fullName>
        <ecNumber evidence="4">1.6.1.1</ecNumber>
    </recommendedName>
    <alternativeName>
        <fullName evidence="12">NAD(P)(+) transhydrogenase [B-specific]</fullName>
    </alternativeName>
</protein>
<evidence type="ECO:0000256" key="9">
    <source>
        <dbReference type="ARBA" id="ARBA00022857"/>
    </source>
</evidence>
<evidence type="ECO:0000256" key="6">
    <source>
        <dbReference type="ARBA" id="ARBA00022490"/>
    </source>
</evidence>
<feature type="binding site" evidence="13">
    <location>
        <position position="309"/>
    </location>
    <ligand>
        <name>FAD</name>
        <dbReference type="ChEBI" id="CHEBI:57692"/>
    </ligand>
</feature>
<evidence type="ECO:0000256" key="1">
    <source>
        <dbReference type="ARBA" id="ARBA00002842"/>
    </source>
</evidence>
<evidence type="ECO:0000256" key="2">
    <source>
        <dbReference type="ARBA" id="ARBA00004496"/>
    </source>
</evidence>
<dbReference type="GO" id="GO:0005829">
    <property type="term" value="C:cytosol"/>
    <property type="evidence" value="ECO:0007669"/>
    <property type="project" value="TreeGrafter"/>
</dbReference>
<dbReference type="EC" id="1.6.1.1" evidence="4"/>
<dbReference type="PRINTS" id="PR00368">
    <property type="entry name" value="FADPNR"/>
</dbReference>
<dbReference type="EMBL" id="CP000473">
    <property type="protein sequence ID" value="ABJ86013.1"/>
    <property type="molecule type" value="Genomic_DNA"/>
</dbReference>
<keyword evidence="9" id="KW-0521">NADP</keyword>
<dbReference type="GO" id="GO:0004148">
    <property type="term" value="F:dihydrolipoyl dehydrogenase (NADH) activity"/>
    <property type="evidence" value="ECO:0007669"/>
    <property type="project" value="TreeGrafter"/>
</dbReference>
<feature type="binding site" evidence="13">
    <location>
        <begin position="144"/>
        <end position="146"/>
    </location>
    <ligand>
        <name>FAD</name>
        <dbReference type="ChEBI" id="CHEBI:57692"/>
    </ligand>
</feature>